<dbReference type="Proteomes" id="UP000887575">
    <property type="component" value="Unassembled WGS sequence"/>
</dbReference>
<sequence length="168" mass="18546">MVALFTPGWRSFKGPGAPFFGLVTLDCGNGNRYVIRPDCHEWFRYKSTFEKVTLACMILAALLELVCVISFVLIFAKARYRLAAPAAAMCGLAALLLAIAIIWYAIKFDSKTMYMQSTSYEMIHNAHLGYSWYLTIVAFIFVLAAAAAAGATRAFAIVDTRPPEIDPT</sequence>
<feature type="transmembrane region" description="Helical" evidence="1">
    <location>
        <begin position="130"/>
        <end position="151"/>
    </location>
</feature>
<dbReference type="WBParaSite" id="MBELARI_LOCUS19208">
    <property type="protein sequence ID" value="MBELARI_LOCUS19208"/>
    <property type="gene ID" value="MBELARI_LOCUS19208"/>
</dbReference>
<dbReference type="Pfam" id="PF06653">
    <property type="entry name" value="Claudin_3"/>
    <property type="match status" value="1"/>
</dbReference>
<evidence type="ECO:0000313" key="2">
    <source>
        <dbReference type="Proteomes" id="UP000887575"/>
    </source>
</evidence>
<dbReference type="AlphaFoldDB" id="A0AAF3EWC6"/>
<evidence type="ECO:0000256" key="1">
    <source>
        <dbReference type="SAM" id="Phobius"/>
    </source>
</evidence>
<keyword evidence="1" id="KW-0812">Transmembrane</keyword>
<feature type="transmembrane region" description="Helical" evidence="1">
    <location>
        <begin position="52"/>
        <end position="75"/>
    </location>
</feature>
<dbReference type="WBParaSite" id="MBELARI_LOCUS1787">
    <property type="protein sequence ID" value="MBELARI_LOCUS1787"/>
    <property type="gene ID" value="MBELARI_LOCUS1787"/>
</dbReference>
<reference evidence="3 4" key="1">
    <citation type="submission" date="2024-02" db="UniProtKB">
        <authorList>
            <consortium name="WormBaseParasite"/>
        </authorList>
    </citation>
    <scope>IDENTIFICATION</scope>
</reference>
<proteinExistence type="predicted"/>
<keyword evidence="1" id="KW-0472">Membrane</keyword>
<dbReference type="WBParaSite" id="MBELARI_LOCUS1636">
    <property type="protein sequence ID" value="MBELARI_LOCUS1636"/>
    <property type="gene ID" value="MBELARI_LOCUS1636"/>
</dbReference>
<accession>A0AAF3EWC6</accession>
<dbReference type="InterPro" id="IPR009545">
    <property type="entry name" value="Claudin-like"/>
</dbReference>
<evidence type="ECO:0000313" key="4">
    <source>
        <dbReference type="WBParaSite" id="MBELARI_LOCUS1787"/>
    </source>
</evidence>
<keyword evidence="1" id="KW-1133">Transmembrane helix</keyword>
<dbReference type="Gene3D" id="1.20.140.150">
    <property type="match status" value="1"/>
</dbReference>
<evidence type="ECO:0000313" key="3">
    <source>
        <dbReference type="WBParaSite" id="MBELARI_LOCUS1636"/>
    </source>
</evidence>
<feature type="transmembrane region" description="Helical" evidence="1">
    <location>
        <begin position="82"/>
        <end position="106"/>
    </location>
</feature>
<protein>
    <submittedName>
        <fullName evidence="3 4">Uncharacterized protein</fullName>
    </submittedName>
</protein>
<organism evidence="2 4">
    <name type="scientific">Mesorhabditis belari</name>
    <dbReference type="NCBI Taxonomy" id="2138241"/>
    <lineage>
        <taxon>Eukaryota</taxon>
        <taxon>Metazoa</taxon>
        <taxon>Ecdysozoa</taxon>
        <taxon>Nematoda</taxon>
        <taxon>Chromadorea</taxon>
        <taxon>Rhabditida</taxon>
        <taxon>Rhabditina</taxon>
        <taxon>Rhabditomorpha</taxon>
        <taxon>Rhabditoidea</taxon>
        <taxon>Rhabditidae</taxon>
        <taxon>Mesorhabditinae</taxon>
        <taxon>Mesorhabditis</taxon>
    </lineage>
</organism>
<keyword evidence="2" id="KW-1185">Reference proteome</keyword>
<name>A0AAF3EWC6_9BILA</name>